<evidence type="ECO:0000313" key="1">
    <source>
        <dbReference type="EMBL" id="PWA41510.1"/>
    </source>
</evidence>
<dbReference type="Proteomes" id="UP000245207">
    <property type="component" value="Unassembled WGS sequence"/>
</dbReference>
<dbReference type="AlphaFoldDB" id="A0A2U1KXP9"/>
<keyword evidence="2" id="KW-1185">Reference proteome</keyword>
<name>A0A2U1KXP9_ARTAN</name>
<protein>
    <submittedName>
        <fullName evidence="1">Uncharacterized protein</fullName>
    </submittedName>
</protein>
<dbReference type="EMBL" id="PKPP01013037">
    <property type="protein sequence ID" value="PWA41510.1"/>
    <property type="molecule type" value="Genomic_DNA"/>
</dbReference>
<evidence type="ECO:0000313" key="2">
    <source>
        <dbReference type="Proteomes" id="UP000245207"/>
    </source>
</evidence>
<proteinExistence type="predicted"/>
<gene>
    <name evidence="1" type="ORF">CTI12_AA536890</name>
</gene>
<sequence>MKVCSSSLNSTVFVVAGTNVESRSLPTFPASNSCRGLSVGPSDTLHKNNTVSVLSCAVYMLCSAGPNRLLQVLILWCRAPTVLLGTANYSNAVGSQEDRWSRSLFSLKRRTAKRQLTCKQGNSAMVSLMLSEKYDMDVYFWKDVLSIVNSDELHTVQVKGGISWGDMAFQPVIMTLITSELSRTNYCVTGADSIGSAYARMMVYIKRNQISANHIVLLFAFCNKDFPNRFRNIFSFISIESIIPTQEVVVGRANSSKNQFV</sequence>
<organism evidence="1 2">
    <name type="scientific">Artemisia annua</name>
    <name type="common">Sweet wormwood</name>
    <dbReference type="NCBI Taxonomy" id="35608"/>
    <lineage>
        <taxon>Eukaryota</taxon>
        <taxon>Viridiplantae</taxon>
        <taxon>Streptophyta</taxon>
        <taxon>Embryophyta</taxon>
        <taxon>Tracheophyta</taxon>
        <taxon>Spermatophyta</taxon>
        <taxon>Magnoliopsida</taxon>
        <taxon>eudicotyledons</taxon>
        <taxon>Gunneridae</taxon>
        <taxon>Pentapetalae</taxon>
        <taxon>asterids</taxon>
        <taxon>campanulids</taxon>
        <taxon>Asterales</taxon>
        <taxon>Asteraceae</taxon>
        <taxon>Asteroideae</taxon>
        <taxon>Anthemideae</taxon>
        <taxon>Artemisiinae</taxon>
        <taxon>Artemisia</taxon>
    </lineage>
</organism>
<comment type="caution">
    <text evidence="1">The sequence shown here is derived from an EMBL/GenBank/DDBJ whole genome shotgun (WGS) entry which is preliminary data.</text>
</comment>
<accession>A0A2U1KXP9</accession>
<reference evidence="1 2" key="1">
    <citation type="journal article" date="2018" name="Mol. Plant">
        <title>The genome of Artemisia annua provides insight into the evolution of Asteraceae family and artemisinin biosynthesis.</title>
        <authorList>
            <person name="Shen Q."/>
            <person name="Zhang L."/>
            <person name="Liao Z."/>
            <person name="Wang S."/>
            <person name="Yan T."/>
            <person name="Shi P."/>
            <person name="Liu M."/>
            <person name="Fu X."/>
            <person name="Pan Q."/>
            <person name="Wang Y."/>
            <person name="Lv Z."/>
            <person name="Lu X."/>
            <person name="Zhang F."/>
            <person name="Jiang W."/>
            <person name="Ma Y."/>
            <person name="Chen M."/>
            <person name="Hao X."/>
            <person name="Li L."/>
            <person name="Tang Y."/>
            <person name="Lv G."/>
            <person name="Zhou Y."/>
            <person name="Sun X."/>
            <person name="Brodelius P.E."/>
            <person name="Rose J.K.C."/>
            <person name="Tang K."/>
        </authorList>
    </citation>
    <scope>NUCLEOTIDE SEQUENCE [LARGE SCALE GENOMIC DNA]</scope>
    <source>
        <strain evidence="2">cv. Huhao1</strain>
        <tissue evidence="1">Leaf</tissue>
    </source>
</reference>